<protein>
    <submittedName>
        <fullName evidence="9">Major facilitator superfamily domain-containing protein</fullName>
    </submittedName>
</protein>
<organism evidence="9 10">
    <name type="scientific">Dactylonectria estremocensis</name>
    <dbReference type="NCBI Taxonomy" id="1079267"/>
    <lineage>
        <taxon>Eukaryota</taxon>
        <taxon>Fungi</taxon>
        <taxon>Dikarya</taxon>
        <taxon>Ascomycota</taxon>
        <taxon>Pezizomycotina</taxon>
        <taxon>Sordariomycetes</taxon>
        <taxon>Hypocreomycetidae</taxon>
        <taxon>Hypocreales</taxon>
        <taxon>Nectriaceae</taxon>
        <taxon>Dactylonectria</taxon>
    </lineage>
</organism>
<dbReference type="InterPro" id="IPR020846">
    <property type="entry name" value="MFS_dom"/>
</dbReference>
<comment type="subcellular location">
    <subcellularLocation>
        <location evidence="1">Membrane</location>
        <topology evidence="1">Multi-pass membrane protein</topology>
    </subcellularLocation>
</comment>
<feature type="transmembrane region" description="Helical" evidence="7">
    <location>
        <begin position="355"/>
        <end position="376"/>
    </location>
</feature>
<feature type="transmembrane region" description="Helical" evidence="7">
    <location>
        <begin position="153"/>
        <end position="176"/>
    </location>
</feature>
<feature type="transmembrane region" description="Helical" evidence="7">
    <location>
        <begin position="97"/>
        <end position="116"/>
    </location>
</feature>
<dbReference type="AlphaFoldDB" id="A0A9P9ERW3"/>
<evidence type="ECO:0000256" key="6">
    <source>
        <dbReference type="ARBA" id="ARBA00023180"/>
    </source>
</evidence>
<evidence type="ECO:0000256" key="2">
    <source>
        <dbReference type="ARBA" id="ARBA00022448"/>
    </source>
</evidence>
<comment type="caution">
    <text evidence="9">The sequence shown here is derived from an EMBL/GenBank/DDBJ whole genome shotgun (WGS) entry which is preliminary data.</text>
</comment>
<dbReference type="GO" id="GO:0016020">
    <property type="term" value="C:membrane"/>
    <property type="evidence" value="ECO:0007669"/>
    <property type="project" value="UniProtKB-SubCell"/>
</dbReference>
<dbReference type="EMBL" id="JAGMUU010000011">
    <property type="protein sequence ID" value="KAH7142772.1"/>
    <property type="molecule type" value="Genomic_DNA"/>
</dbReference>
<proteinExistence type="predicted"/>
<evidence type="ECO:0000256" key="7">
    <source>
        <dbReference type="SAM" id="Phobius"/>
    </source>
</evidence>
<gene>
    <name evidence="9" type="ORF">B0J13DRAFT_526222</name>
</gene>
<dbReference type="PANTHER" id="PTHR43791:SF3">
    <property type="entry name" value="MAJOR FACILITATOR SUPERFAMILY (MFS) PROFILE DOMAIN-CONTAINING PROTEIN"/>
    <property type="match status" value="1"/>
</dbReference>
<feature type="transmembrane region" description="Helical" evidence="7">
    <location>
        <begin position="60"/>
        <end position="77"/>
    </location>
</feature>
<dbReference type="FunFam" id="1.20.1250.20:FF:000013">
    <property type="entry name" value="MFS general substrate transporter"/>
    <property type="match status" value="1"/>
</dbReference>
<evidence type="ECO:0000256" key="4">
    <source>
        <dbReference type="ARBA" id="ARBA00022989"/>
    </source>
</evidence>
<dbReference type="Gene3D" id="1.20.1250.20">
    <property type="entry name" value="MFS general substrate transporter like domains"/>
    <property type="match status" value="2"/>
</dbReference>
<dbReference type="PANTHER" id="PTHR43791">
    <property type="entry name" value="PERMEASE-RELATED"/>
    <property type="match status" value="1"/>
</dbReference>
<keyword evidence="6" id="KW-0325">Glycoprotein</keyword>
<dbReference type="OrthoDB" id="3639251at2759"/>
<dbReference type="Pfam" id="PF07690">
    <property type="entry name" value="MFS_1"/>
    <property type="match status" value="1"/>
</dbReference>
<dbReference type="GO" id="GO:0022857">
    <property type="term" value="F:transmembrane transporter activity"/>
    <property type="evidence" value="ECO:0007669"/>
    <property type="project" value="InterPro"/>
</dbReference>
<evidence type="ECO:0000259" key="8">
    <source>
        <dbReference type="PROSITE" id="PS50850"/>
    </source>
</evidence>
<keyword evidence="5 7" id="KW-0472">Membrane</keyword>
<evidence type="ECO:0000256" key="3">
    <source>
        <dbReference type="ARBA" id="ARBA00022692"/>
    </source>
</evidence>
<feature type="transmembrane region" description="Helical" evidence="7">
    <location>
        <begin position="331"/>
        <end position="348"/>
    </location>
</feature>
<dbReference type="SUPFAM" id="SSF103473">
    <property type="entry name" value="MFS general substrate transporter"/>
    <property type="match status" value="1"/>
</dbReference>
<name>A0A9P9ERW3_9HYPO</name>
<dbReference type="InterPro" id="IPR036259">
    <property type="entry name" value="MFS_trans_sf"/>
</dbReference>
<keyword evidence="3 7" id="KW-0812">Transmembrane</keyword>
<keyword evidence="4 7" id="KW-1133">Transmembrane helix</keyword>
<feature type="transmembrane region" description="Helical" evidence="7">
    <location>
        <begin position="222"/>
        <end position="242"/>
    </location>
</feature>
<feature type="transmembrane region" description="Helical" evidence="7">
    <location>
        <begin position="447"/>
        <end position="466"/>
    </location>
</feature>
<dbReference type="InterPro" id="IPR011701">
    <property type="entry name" value="MFS"/>
</dbReference>
<feature type="transmembrane region" description="Helical" evidence="7">
    <location>
        <begin position="188"/>
        <end position="210"/>
    </location>
</feature>
<feature type="domain" description="Major facilitator superfamily (MFS) profile" evidence="8">
    <location>
        <begin position="62"/>
        <end position="473"/>
    </location>
</feature>
<feature type="transmembrane region" description="Helical" evidence="7">
    <location>
        <begin position="290"/>
        <end position="311"/>
    </location>
</feature>
<keyword evidence="2" id="KW-0813">Transport</keyword>
<feature type="transmembrane region" description="Helical" evidence="7">
    <location>
        <begin position="382"/>
        <end position="403"/>
    </location>
</feature>
<keyword evidence="10" id="KW-1185">Reference proteome</keyword>
<accession>A0A9P9ERW3</accession>
<dbReference type="PROSITE" id="PS50850">
    <property type="entry name" value="MFS"/>
    <property type="match status" value="1"/>
</dbReference>
<evidence type="ECO:0000256" key="5">
    <source>
        <dbReference type="ARBA" id="ARBA00023136"/>
    </source>
</evidence>
<feature type="transmembrane region" description="Helical" evidence="7">
    <location>
        <begin position="128"/>
        <end position="147"/>
    </location>
</feature>
<sequence length="492" mass="54233">MASPDHHGQIEKDTLDTSILSKHDLTLSADHEETVGSKVNSENAVASEQKLSKIIRRMDVIVLPIMTIVLAFCYIDRSNMGLAAVAGMAVELDFKGYQFSIALLVFFPGYALFVLPSNYILAKTSVRYWLTFLSIAFGLLSVGSGLIRNYGGLLAMRILLGMCEAGVYPTVIMVVSSWYPRYYFGKRMALVACGASLISSLSGVLAYAFSCINTPNYAGWRWIFILEGAITIVAAVICFFLIDEYPEKSRFLTEQQRNAAVRLISQDRQERNEETLTVWYVVQTFGDWKIWIFAFMYMLCVSATYGMAYFIPLILNGQMGFSGALSQVLTTPPYFYATILATGVSWFSDQHRIRAPFIIFLALNTILGISLTRWGPTTGSQYLGLFFAFGGSLVNGPMIIVFAQNNAPTRAKRSVSSGLQLTLGAVGGIIGSTVFRSQDAPTYTPGVITVLCGAGAIIGLSCLLVWQLHRLNRLHVETGLVLEGQQDFVYTL</sequence>
<dbReference type="Proteomes" id="UP000717696">
    <property type="component" value="Unassembled WGS sequence"/>
</dbReference>
<evidence type="ECO:0000313" key="10">
    <source>
        <dbReference type="Proteomes" id="UP000717696"/>
    </source>
</evidence>
<feature type="transmembrane region" description="Helical" evidence="7">
    <location>
        <begin position="415"/>
        <end position="435"/>
    </location>
</feature>
<evidence type="ECO:0000313" key="9">
    <source>
        <dbReference type="EMBL" id="KAH7142772.1"/>
    </source>
</evidence>
<reference evidence="9" key="1">
    <citation type="journal article" date="2021" name="Nat. Commun.">
        <title>Genetic determinants of endophytism in the Arabidopsis root mycobiome.</title>
        <authorList>
            <person name="Mesny F."/>
            <person name="Miyauchi S."/>
            <person name="Thiergart T."/>
            <person name="Pickel B."/>
            <person name="Atanasova L."/>
            <person name="Karlsson M."/>
            <person name="Huettel B."/>
            <person name="Barry K.W."/>
            <person name="Haridas S."/>
            <person name="Chen C."/>
            <person name="Bauer D."/>
            <person name="Andreopoulos W."/>
            <person name="Pangilinan J."/>
            <person name="LaButti K."/>
            <person name="Riley R."/>
            <person name="Lipzen A."/>
            <person name="Clum A."/>
            <person name="Drula E."/>
            <person name="Henrissat B."/>
            <person name="Kohler A."/>
            <person name="Grigoriev I.V."/>
            <person name="Martin F.M."/>
            <person name="Hacquard S."/>
        </authorList>
    </citation>
    <scope>NUCLEOTIDE SEQUENCE</scope>
    <source>
        <strain evidence="9">MPI-CAGE-AT-0021</strain>
    </source>
</reference>
<evidence type="ECO:0000256" key="1">
    <source>
        <dbReference type="ARBA" id="ARBA00004141"/>
    </source>
</evidence>